<dbReference type="GeneID" id="74944226"/>
<evidence type="ECO:0000313" key="3">
    <source>
        <dbReference type="Proteomes" id="UP001057580"/>
    </source>
</evidence>
<protein>
    <submittedName>
        <fullName evidence="2">Uncharacterized protein</fullName>
    </submittedName>
</protein>
<reference evidence="2" key="1">
    <citation type="submission" date="2022-09" db="EMBL/GenBank/DDBJ databases">
        <title>Diverse halophilic archaea isolated from saline environments.</title>
        <authorList>
            <person name="Cui H.-L."/>
        </authorList>
    </citation>
    <scope>NUCLEOTIDE SEQUENCE</scope>
    <source>
        <strain evidence="2">ZS-35-S2</strain>
    </source>
</reference>
<feature type="compositionally biased region" description="Low complexity" evidence="1">
    <location>
        <begin position="50"/>
        <end position="62"/>
    </location>
</feature>
<dbReference type="KEGG" id="ssai:N0B31_17350"/>
<dbReference type="PROSITE" id="PS51257">
    <property type="entry name" value="PROKAR_LIPOPROTEIN"/>
    <property type="match status" value="1"/>
</dbReference>
<sequence length="188" mass="19947">MPSRRRLLALGAGSLAALAGCSALSGSDETPAPDDTAEPTATVTGTPARTVTDSPTPTVSPTPAYTVDWEVATGSTAEYEHLWATYAEDAGVVKIRGRVTTTAEVESVTVTWRVYAGDSYEALNRYTKPFLDPKPAGTEVDVSTTVDVESEAERPTRYVVVVEQREPETPRPTPTRVPSDTSTTTPSG</sequence>
<feature type="region of interest" description="Disordered" evidence="1">
    <location>
        <begin position="132"/>
        <end position="188"/>
    </location>
</feature>
<dbReference type="Proteomes" id="UP001057580">
    <property type="component" value="Chromosome"/>
</dbReference>
<proteinExistence type="predicted"/>
<dbReference type="PROSITE" id="PS51318">
    <property type="entry name" value="TAT"/>
    <property type="match status" value="1"/>
</dbReference>
<gene>
    <name evidence="2" type="ORF">N0B31_17350</name>
</gene>
<accession>A0A9E7U7S5</accession>
<evidence type="ECO:0000313" key="2">
    <source>
        <dbReference type="EMBL" id="UWM53881.1"/>
    </source>
</evidence>
<dbReference type="EMBL" id="CP104003">
    <property type="protein sequence ID" value="UWM53881.1"/>
    <property type="molecule type" value="Genomic_DNA"/>
</dbReference>
<evidence type="ECO:0000256" key="1">
    <source>
        <dbReference type="SAM" id="MobiDB-lite"/>
    </source>
</evidence>
<dbReference type="InterPro" id="IPR006311">
    <property type="entry name" value="TAT_signal"/>
</dbReference>
<feature type="compositionally biased region" description="Polar residues" evidence="1">
    <location>
        <begin position="39"/>
        <end position="49"/>
    </location>
</feature>
<keyword evidence="3" id="KW-1185">Reference proteome</keyword>
<dbReference type="AlphaFoldDB" id="A0A9E7U7S5"/>
<name>A0A9E7U7S5_9EURY</name>
<feature type="region of interest" description="Disordered" evidence="1">
    <location>
        <begin position="23"/>
        <end position="62"/>
    </location>
</feature>
<feature type="compositionally biased region" description="Low complexity" evidence="1">
    <location>
        <begin position="138"/>
        <end position="147"/>
    </location>
</feature>
<organism evidence="2 3">
    <name type="scientific">Salinirubellus salinus</name>
    <dbReference type="NCBI Taxonomy" id="1364945"/>
    <lineage>
        <taxon>Archaea</taxon>
        <taxon>Methanobacteriati</taxon>
        <taxon>Methanobacteriota</taxon>
        <taxon>Stenosarchaea group</taxon>
        <taxon>Halobacteria</taxon>
        <taxon>Halobacteriales</taxon>
        <taxon>Natronomonadaceae</taxon>
        <taxon>Salinirubellus</taxon>
    </lineage>
</organism>
<feature type="compositionally biased region" description="Low complexity" evidence="1">
    <location>
        <begin position="176"/>
        <end position="188"/>
    </location>
</feature>
<dbReference type="RefSeq" id="WP_260592875.1">
    <property type="nucleotide sequence ID" value="NZ_CP104003.1"/>
</dbReference>